<keyword evidence="3" id="KW-0804">Transcription</keyword>
<dbReference type="Gene3D" id="3.40.50.2300">
    <property type="match status" value="2"/>
</dbReference>
<dbReference type="CDD" id="cd06267">
    <property type="entry name" value="PBP1_LacI_sugar_binding-like"/>
    <property type="match status" value="1"/>
</dbReference>
<proteinExistence type="predicted"/>
<dbReference type="RefSeq" id="WP_024739481.1">
    <property type="nucleotide sequence ID" value="NZ_JADNAS010000013.1"/>
</dbReference>
<keyword evidence="2" id="KW-0238">DNA-binding</keyword>
<evidence type="ECO:0000259" key="4">
    <source>
        <dbReference type="PROSITE" id="PS50932"/>
    </source>
</evidence>
<dbReference type="Proteomes" id="UP001203136">
    <property type="component" value="Unassembled WGS sequence"/>
</dbReference>
<dbReference type="CDD" id="cd01392">
    <property type="entry name" value="HTH_LacI"/>
    <property type="match status" value="1"/>
</dbReference>
<organism evidence="5 6">
    <name type="scientific">Clostridium symbiosum</name>
    <name type="common">Bacteroides symbiosus</name>
    <dbReference type="NCBI Taxonomy" id="1512"/>
    <lineage>
        <taxon>Bacteria</taxon>
        <taxon>Bacillati</taxon>
        <taxon>Bacillota</taxon>
        <taxon>Clostridia</taxon>
        <taxon>Lachnospirales</taxon>
        <taxon>Lachnospiraceae</taxon>
        <taxon>Otoolea</taxon>
    </lineage>
</organism>
<dbReference type="GO" id="GO:0000976">
    <property type="term" value="F:transcription cis-regulatory region binding"/>
    <property type="evidence" value="ECO:0007669"/>
    <property type="project" value="TreeGrafter"/>
</dbReference>
<reference evidence="5" key="1">
    <citation type="journal article" date="2022" name="Cell Host Microbe">
        <title>Colonization of the live biotherapeutic product VE303 and modulation of the microbiota and metabolites in healthy volunteers.</title>
        <authorList>
            <person name="Dsouza M."/>
            <person name="Menon R."/>
            <person name="Crossette E."/>
            <person name="Bhattarai S.K."/>
            <person name="Schneider J."/>
            <person name="Kim Y.G."/>
            <person name="Reddy S."/>
            <person name="Caballero S."/>
            <person name="Felix C."/>
            <person name="Cornacchione L."/>
            <person name="Hendrickson J."/>
            <person name="Watson A.R."/>
            <person name="Minot S.S."/>
            <person name="Greenfield N."/>
            <person name="Schopf L."/>
            <person name="Szabady R."/>
            <person name="Patarroyo J."/>
            <person name="Smith W."/>
            <person name="Harrison P."/>
            <person name="Kuijper E.J."/>
            <person name="Kelly C.P."/>
            <person name="Olle B."/>
            <person name="Bobilev D."/>
            <person name="Silber J.L."/>
            <person name="Bucci V."/>
            <person name="Roberts B."/>
            <person name="Faith J."/>
            <person name="Norman J.M."/>
        </authorList>
    </citation>
    <scope>NUCLEOTIDE SEQUENCE</scope>
    <source>
        <strain evidence="5">VE303-04</strain>
    </source>
</reference>
<gene>
    <name evidence="5" type="ORF">K5I21_03260</name>
</gene>
<dbReference type="InterPro" id="IPR000843">
    <property type="entry name" value="HTH_LacI"/>
</dbReference>
<feature type="domain" description="HTH lacI-type" evidence="4">
    <location>
        <begin position="2"/>
        <end position="56"/>
    </location>
</feature>
<dbReference type="InterPro" id="IPR028082">
    <property type="entry name" value="Peripla_BP_I"/>
</dbReference>
<dbReference type="AlphaFoldDB" id="A0AAW5F0D0"/>
<dbReference type="PANTHER" id="PTHR30146">
    <property type="entry name" value="LACI-RELATED TRANSCRIPTIONAL REPRESSOR"/>
    <property type="match status" value="1"/>
</dbReference>
<evidence type="ECO:0000256" key="2">
    <source>
        <dbReference type="ARBA" id="ARBA00023125"/>
    </source>
</evidence>
<dbReference type="SUPFAM" id="SSF53822">
    <property type="entry name" value="Periplasmic binding protein-like I"/>
    <property type="match status" value="1"/>
</dbReference>
<dbReference type="InterPro" id="IPR046335">
    <property type="entry name" value="LacI/GalR-like_sensor"/>
</dbReference>
<sequence>MATRKDVADLAGVSPAVVSYVLNKSNYVSEEKRAAVLKAVEKLNYQPNYMGRSLKNKKTNNLGLICDDIRSELFAEIAFYSERYAYENGYSLFLCTSHQDDKFLNGIVDHRLDGIFLATSIYSTEQINQIAKSNIPVALYKAHHYDNLDPRVKCIEVDYRKAAYMLTERLILKGHERIAFFPPYRSKLSYWESADFRFKGYQDAMRHYGRPVEETLICYDNEYYEDIMKRAEEICRRSLKEEGRIAFVTGNDYLAIRIMTYLKEVKLYNPETVSITGMDNTSSAGIASPSLTTAGFSKVDVAKAVVDYLIHGADAEGIKTKKIPVFLVEGNSG</sequence>
<evidence type="ECO:0000256" key="1">
    <source>
        <dbReference type="ARBA" id="ARBA00023015"/>
    </source>
</evidence>
<name>A0AAW5F0D0_CLOSY</name>
<dbReference type="Gene3D" id="1.10.260.40">
    <property type="entry name" value="lambda repressor-like DNA-binding domains"/>
    <property type="match status" value="1"/>
</dbReference>
<dbReference type="PROSITE" id="PS50932">
    <property type="entry name" value="HTH_LACI_2"/>
    <property type="match status" value="1"/>
</dbReference>
<accession>A0AAW5F0D0</accession>
<dbReference type="PANTHER" id="PTHR30146:SF154">
    <property type="entry name" value="TRANSCRIPTION REGULATOR, MEMBER OF GALR FAMILY"/>
    <property type="match status" value="1"/>
</dbReference>
<keyword evidence="1" id="KW-0805">Transcription regulation</keyword>
<evidence type="ECO:0000256" key="3">
    <source>
        <dbReference type="ARBA" id="ARBA00023163"/>
    </source>
</evidence>
<protein>
    <submittedName>
        <fullName evidence="5">LacI family transcriptional regulator</fullName>
    </submittedName>
</protein>
<dbReference type="Pfam" id="PF13377">
    <property type="entry name" value="Peripla_BP_3"/>
    <property type="match status" value="1"/>
</dbReference>
<evidence type="ECO:0000313" key="6">
    <source>
        <dbReference type="Proteomes" id="UP001203136"/>
    </source>
</evidence>
<dbReference type="SMART" id="SM00354">
    <property type="entry name" value="HTH_LACI"/>
    <property type="match status" value="1"/>
</dbReference>
<evidence type="ECO:0000313" key="5">
    <source>
        <dbReference type="EMBL" id="MCK0084913.1"/>
    </source>
</evidence>
<dbReference type="GO" id="GO:0003700">
    <property type="term" value="F:DNA-binding transcription factor activity"/>
    <property type="evidence" value="ECO:0007669"/>
    <property type="project" value="TreeGrafter"/>
</dbReference>
<dbReference type="Pfam" id="PF00356">
    <property type="entry name" value="LacI"/>
    <property type="match status" value="1"/>
</dbReference>
<dbReference type="SUPFAM" id="SSF47413">
    <property type="entry name" value="lambda repressor-like DNA-binding domains"/>
    <property type="match status" value="1"/>
</dbReference>
<dbReference type="EMBL" id="JAINVB010000001">
    <property type="protein sequence ID" value="MCK0084913.1"/>
    <property type="molecule type" value="Genomic_DNA"/>
</dbReference>
<dbReference type="InterPro" id="IPR010982">
    <property type="entry name" value="Lambda_DNA-bd_dom_sf"/>
</dbReference>
<comment type="caution">
    <text evidence="5">The sequence shown here is derived from an EMBL/GenBank/DDBJ whole genome shotgun (WGS) entry which is preliminary data.</text>
</comment>